<dbReference type="RefSeq" id="WP_106345980.1">
    <property type="nucleotide sequence ID" value="NZ_PVNE01000023.1"/>
</dbReference>
<feature type="domain" description="HTH cro/C1-type" evidence="1">
    <location>
        <begin position="9"/>
        <end position="71"/>
    </location>
</feature>
<keyword evidence="3" id="KW-1185">Reference proteome</keyword>
<dbReference type="InterPro" id="IPR010982">
    <property type="entry name" value="Lambda_DNA-bd_dom_sf"/>
</dbReference>
<evidence type="ECO:0000259" key="1">
    <source>
        <dbReference type="PROSITE" id="PS50943"/>
    </source>
</evidence>
<dbReference type="CDD" id="cd00093">
    <property type="entry name" value="HTH_XRE"/>
    <property type="match status" value="1"/>
</dbReference>
<dbReference type="InterPro" id="IPR001387">
    <property type="entry name" value="Cro/C1-type_HTH"/>
</dbReference>
<dbReference type="Pfam" id="PF01381">
    <property type="entry name" value="HTH_3"/>
    <property type="match status" value="1"/>
</dbReference>
<dbReference type="Proteomes" id="UP000237797">
    <property type="component" value="Unassembled WGS sequence"/>
</dbReference>
<name>A0A2T0LC87_9BACL</name>
<evidence type="ECO:0000313" key="3">
    <source>
        <dbReference type="Proteomes" id="UP000237797"/>
    </source>
</evidence>
<dbReference type="SMART" id="SM00530">
    <property type="entry name" value="HTH_XRE"/>
    <property type="match status" value="1"/>
</dbReference>
<dbReference type="PROSITE" id="PS50943">
    <property type="entry name" value="HTH_CROC1"/>
    <property type="match status" value="1"/>
</dbReference>
<comment type="caution">
    <text evidence="2">The sequence shown here is derived from an EMBL/GenBank/DDBJ whole genome shotgun (WGS) entry which is preliminary data.</text>
</comment>
<reference evidence="2 3" key="1">
    <citation type="submission" date="2018-03" db="EMBL/GenBank/DDBJ databases">
        <title>Genomic Encyclopedia of Archaeal and Bacterial Type Strains, Phase II (KMG-II): from individual species to whole genera.</title>
        <authorList>
            <person name="Goeker M."/>
        </authorList>
    </citation>
    <scope>NUCLEOTIDE SEQUENCE [LARGE SCALE GENOMIC DNA]</scope>
    <source>
        <strain evidence="2 3">DSM 44946</strain>
    </source>
</reference>
<sequence length="274" mass="31866">MKYHYGLTIREYREKLNMTQAELAEKWPRSDGGIGVSINYVSDVERGKKIITNIQTLRRLCGLLQIPLRKVGLSDYDPFNPQSSNGQITGFNDYGIIKLTNSPIDRIFDYKNCLLEAKGDCFISGTSMIHLTEDSSEILKEKLQSGNLYLLILDPDWIEKHYAIITFFDEDARQDFHFEIRNSIRKLNQLRKSLPQKLVSRLKIKTYSTIFPYIMTGYDNGETGKIVFEITDYIPEKNRPRFTLEKINSQSAFFNQVKSKFFSIWNNQSISKEI</sequence>
<organism evidence="2 3">
    <name type="scientific">Planifilum fimeticola</name>
    <dbReference type="NCBI Taxonomy" id="201975"/>
    <lineage>
        <taxon>Bacteria</taxon>
        <taxon>Bacillati</taxon>
        <taxon>Bacillota</taxon>
        <taxon>Bacilli</taxon>
        <taxon>Bacillales</taxon>
        <taxon>Thermoactinomycetaceae</taxon>
        <taxon>Planifilum</taxon>
    </lineage>
</organism>
<dbReference type="Gene3D" id="1.10.260.40">
    <property type="entry name" value="lambda repressor-like DNA-binding domains"/>
    <property type="match status" value="1"/>
</dbReference>
<dbReference type="AlphaFoldDB" id="A0A2T0LC87"/>
<gene>
    <name evidence="2" type="ORF">CLV97_1237</name>
</gene>
<dbReference type="SUPFAM" id="SSF47413">
    <property type="entry name" value="lambda repressor-like DNA-binding domains"/>
    <property type="match status" value="1"/>
</dbReference>
<accession>A0A2T0LC87</accession>
<protein>
    <submittedName>
        <fullName evidence="2">Helix-turn-helix protein</fullName>
    </submittedName>
</protein>
<dbReference type="EMBL" id="PVNE01000023">
    <property type="protein sequence ID" value="PRX39554.1"/>
    <property type="molecule type" value="Genomic_DNA"/>
</dbReference>
<dbReference type="GO" id="GO:0003677">
    <property type="term" value="F:DNA binding"/>
    <property type="evidence" value="ECO:0007669"/>
    <property type="project" value="InterPro"/>
</dbReference>
<proteinExistence type="predicted"/>
<dbReference type="OrthoDB" id="2986852at2"/>
<evidence type="ECO:0000313" key="2">
    <source>
        <dbReference type="EMBL" id="PRX39554.1"/>
    </source>
</evidence>